<evidence type="ECO:0000259" key="1">
    <source>
        <dbReference type="SMART" id="SM00382"/>
    </source>
</evidence>
<dbReference type="EMBL" id="FZNR01000003">
    <property type="protein sequence ID" value="SNR58641.1"/>
    <property type="molecule type" value="Genomic_DNA"/>
</dbReference>
<organism evidence="2 3">
    <name type="scientific">Actinoplanes regularis</name>
    <dbReference type="NCBI Taxonomy" id="52697"/>
    <lineage>
        <taxon>Bacteria</taxon>
        <taxon>Bacillati</taxon>
        <taxon>Actinomycetota</taxon>
        <taxon>Actinomycetes</taxon>
        <taxon>Micromonosporales</taxon>
        <taxon>Micromonosporaceae</taxon>
        <taxon>Actinoplanes</taxon>
    </lineage>
</organism>
<dbReference type="Gene3D" id="3.40.50.300">
    <property type="entry name" value="P-loop containing nucleotide triphosphate hydrolases"/>
    <property type="match status" value="1"/>
</dbReference>
<evidence type="ECO:0000313" key="3">
    <source>
        <dbReference type="Proteomes" id="UP000198415"/>
    </source>
</evidence>
<dbReference type="RefSeq" id="WP_089293081.1">
    <property type="nucleotide sequence ID" value="NZ_BOMU01000093.1"/>
</dbReference>
<dbReference type="CDD" id="cd00009">
    <property type="entry name" value="AAA"/>
    <property type="match status" value="1"/>
</dbReference>
<dbReference type="PANTHER" id="PTHR37291">
    <property type="entry name" value="5-METHYLCYTOSINE-SPECIFIC RESTRICTION ENZYME B"/>
    <property type="match status" value="1"/>
</dbReference>
<dbReference type="InterPro" id="IPR027417">
    <property type="entry name" value="P-loop_NTPase"/>
</dbReference>
<dbReference type="GO" id="GO:0016887">
    <property type="term" value="F:ATP hydrolysis activity"/>
    <property type="evidence" value="ECO:0007669"/>
    <property type="project" value="InterPro"/>
</dbReference>
<dbReference type="OrthoDB" id="9781481at2"/>
<dbReference type="GO" id="GO:0005524">
    <property type="term" value="F:ATP binding"/>
    <property type="evidence" value="ECO:0007669"/>
    <property type="project" value="InterPro"/>
</dbReference>
<dbReference type="Pfam" id="PF14338">
    <property type="entry name" value="Mrr_N"/>
    <property type="match status" value="1"/>
</dbReference>
<name>A0A238XJ86_9ACTN</name>
<accession>A0A238XJ86</accession>
<dbReference type="InterPro" id="IPR011704">
    <property type="entry name" value="ATPase_dyneun-rel_AAA"/>
</dbReference>
<reference evidence="2 3" key="1">
    <citation type="submission" date="2017-06" db="EMBL/GenBank/DDBJ databases">
        <authorList>
            <person name="Kim H.J."/>
            <person name="Triplett B.A."/>
        </authorList>
    </citation>
    <scope>NUCLEOTIDE SEQUENCE [LARGE SCALE GENOMIC DNA]</scope>
    <source>
        <strain evidence="2 3">DSM 43151</strain>
    </source>
</reference>
<protein>
    <submittedName>
        <fullName evidence="2">Mrr N-terminal domain-containing protein</fullName>
    </submittedName>
</protein>
<dbReference type="Pfam" id="PF07728">
    <property type="entry name" value="AAA_5"/>
    <property type="match status" value="1"/>
</dbReference>
<dbReference type="Proteomes" id="UP000198415">
    <property type="component" value="Unassembled WGS sequence"/>
</dbReference>
<proteinExistence type="predicted"/>
<dbReference type="SMART" id="SM00382">
    <property type="entry name" value="AAA"/>
    <property type="match status" value="1"/>
</dbReference>
<dbReference type="InterPro" id="IPR025745">
    <property type="entry name" value="Mrr-like_N_dom"/>
</dbReference>
<dbReference type="InterPro" id="IPR003593">
    <property type="entry name" value="AAA+_ATPase"/>
</dbReference>
<dbReference type="AlphaFoldDB" id="A0A238XJ86"/>
<keyword evidence="3" id="KW-1185">Reference proteome</keyword>
<feature type="domain" description="AAA+ ATPase" evidence="1">
    <location>
        <begin position="327"/>
        <end position="486"/>
    </location>
</feature>
<dbReference type="PANTHER" id="PTHR37291:SF1">
    <property type="entry name" value="TYPE IV METHYL-DIRECTED RESTRICTION ENZYME ECOKMCRB SUBUNIT"/>
    <property type="match status" value="1"/>
</dbReference>
<evidence type="ECO:0000313" key="2">
    <source>
        <dbReference type="EMBL" id="SNR58641.1"/>
    </source>
</evidence>
<dbReference type="InterPro" id="IPR052934">
    <property type="entry name" value="Methyl-DNA_Rec/Restrict_Enz"/>
</dbReference>
<gene>
    <name evidence="2" type="ORF">SAMN06264365_103483</name>
</gene>
<dbReference type="SUPFAM" id="SSF52540">
    <property type="entry name" value="P-loop containing nucleoside triphosphate hydrolases"/>
    <property type="match status" value="1"/>
</dbReference>
<sequence length="596" mass="66382">MTVEYTAPLDRTWARLRAALEILAESSSPLTAGQVWPMVVERFPLNDYEQEVTTGKQNRGRKYWQWQSLLVSRAGWLDKTRSEWRITDAGRAALATYDDLVAMREEATRLYKEWEATRADSGRRAWLVRPDSGGAGLVQRWRDEGFVSLAGTHLGEIESGADLTTVKAAIDSGYQHLDYAQKRALADAYHAFVSRMGNDDIVLTVVGDAISVGVLTGDLVFDPSADAARLRRAAEWLDTAPRPVDELPAPLPALLDQQGTVVDLTGALEVLAEMIGQATTTDAYLEPSTPVHTTTVVPRLPAASPELSAKLHMDEPWLQELIDVLQERHQVVLYGPPGTGKTFVAQAIARHIADRDAVRLVQFHSSYTYEDFFEGFRPVANGGFELKDGPLRELSSAASLAPERPFVLIVDEMNRGNLPKIFGELYFLLEYRDASIRLQYSPTSAFNLPRNLFVIGTMNTADRSIAALDAAIRRRFAFVELHPDEPPVRDVLANWLAANHKDTDERAALLAALNEAIGEEDRDFKIGPSYLMKPHVEAPGGIERVWRHDLLPLLEDHYYGRLHRDQVHARFGLPALRQRLANSTAEPAPAEEPAEQ</sequence>